<protein>
    <submittedName>
        <fullName evidence="2">Uncharacterized protein</fullName>
    </submittedName>
</protein>
<name>A0A7S2BSP9_9STRA</name>
<keyword evidence="1" id="KW-1133">Transmembrane helix</keyword>
<feature type="transmembrane region" description="Helical" evidence="1">
    <location>
        <begin position="96"/>
        <end position="114"/>
    </location>
</feature>
<organism evidence="2">
    <name type="scientific">Octactis speculum</name>
    <dbReference type="NCBI Taxonomy" id="3111310"/>
    <lineage>
        <taxon>Eukaryota</taxon>
        <taxon>Sar</taxon>
        <taxon>Stramenopiles</taxon>
        <taxon>Ochrophyta</taxon>
        <taxon>Dictyochophyceae</taxon>
        <taxon>Dictyochales</taxon>
        <taxon>Dictyochaceae</taxon>
        <taxon>Octactis</taxon>
    </lineage>
</organism>
<sequence>MLLTCVGVAMVSFIYALYLYYGSAASYADEMNSFLYWAQMSAVVLSTAGSMNMVEGNALSAIQVAFTVIRLDISGGSISSDTGLCLYQGASSAQVLAFNYAPPLLIAVAVMAIHKTRQISAGKIPALILFSTAMRVTAIFLLAPFLLLHAAICGLTPESDIREEGSQIMKEQDLMYVALGEGDNTNSTANDDTDIGSPIYTLEEDEKLFVEYPHSDLTTRTPRLRNAFVSLFFLAFSTLISTTASLLACQKVNGLDDLRLFVQADLKCYRPATWWQIPLMMALAFIILLLLVPPLLELGHASVPESWSKVKVKIESMSHMGESSEGMRAVKSVMKTPFREGCVTWGCVLALHRLALVILSAAPFTSTVRLICMEFVCMVAFGIHVAAHPFKEAATNMLQSVFLFLLVMLCGLQLPVTDMQVAAMDFQSSNALLEISGVCLWISAMLMLLPFFAGVLVVPCVIYFRKDSIAGMVIEASRQLLSIQHWLLRAQTDLCAFCARRPKPACVV</sequence>
<evidence type="ECO:0000313" key="2">
    <source>
        <dbReference type="EMBL" id="CAD9405170.1"/>
    </source>
</evidence>
<feature type="transmembrane region" description="Helical" evidence="1">
    <location>
        <begin position="277"/>
        <end position="296"/>
    </location>
</feature>
<accession>A0A7S2BSP9</accession>
<gene>
    <name evidence="2" type="ORF">DSPE1174_LOCUS9639</name>
</gene>
<evidence type="ECO:0000256" key="1">
    <source>
        <dbReference type="SAM" id="Phobius"/>
    </source>
</evidence>
<proteinExistence type="predicted"/>
<reference evidence="2" key="1">
    <citation type="submission" date="2021-01" db="EMBL/GenBank/DDBJ databases">
        <authorList>
            <person name="Corre E."/>
            <person name="Pelletier E."/>
            <person name="Niang G."/>
            <person name="Scheremetjew M."/>
            <person name="Finn R."/>
            <person name="Kale V."/>
            <person name="Holt S."/>
            <person name="Cochrane G."/>
            <person name="Meng A."/>
            <person name="Brown T."/>
            <person name="Cohen L."/>
        </authorList>
    </citation>
    <scope>NUCLEOTIDE SEQUENCE</scope>
    <source>
        <strain evidence="2">CCMP1381</strain>
    </source>
</reference>
<feature type="transmembrane region" description="Helical" evidence="1">
    <location>
        <begin position="126"/>
        <end position="152"/>
    </location>
</feature>
<feature type="transmembrane region" description="Helical" evidence="1">
    <location>
        <begin position="6"/>
        <end position="22"/>
    </location>
</feature>
<feature type="transmembrane region" description="Helical" evidence="1">
    <location>
        <begin position="371"/>
        <end position="390"/>
    </location>
</feature>
<feature type="transmembrane region" description="Helical" evidence="1">
    <location>
        <begin position="438"/>
        <end position="464"/>
    </location>
</feature>
<feature type="transmembrane region" description="Helical" evidence="1">
    <location>
        <begin position="227"/>
        <end position="249"/>
    </location>
</feature>
<dbReference type="EMBL" id="HBGS01018380">
    <property type="protein sequence ID" value="CAD9405170.1"/>
    <property type="molecule type" value="Transcribed_RNA"/>
</dbReference>
<keyword evidence="1" id="KW-0812">Transmembrane</keyword>
<keyword evidence="1" id="KW-0472">Membrane</keyword>
<dbReference type="AlphaFoldDB" id="A0A7S2BSP9"/>
<feature type="transmembrane region" description="Helical" evidence="1">
    <location>
        <begin position="396"/>
        <end position="417"/>
    </location>
</feature>